<sequence>MINSTNIREVIEQNQKLLPSILVNVESTIEKGIHFKYKTIESIRNYLMQKTEVLLFPSQSLSYGGMVLYRNGSFYININTLQPKTYENFVWAHEYYHFEFEKDRIKDADDVTFVNNPVLNENERKANLFAAELLINNDVLKTLFQEIKLNYVNDSLEKNVIRLIPAFELPYKTMVIKLAQENLISMEDAERIIDHDYRNNLPQDFDLSILEPTKAIKIDGLNKLLESESVQENMLESDFDSIQNLANQHFKQLEAIRMEI</sequence>
<dbReference type="AlphaFoldDB" id="A0A0G8ED97"/>
<proteinExistence type="predicted"/>
<reference evidence="2 3" key="1">
    <citation type="submission" date="2015-04" db="EMBL/GenBank/DDBJ databases">
        <title>Draft Genome Sequences of Eight Spore-Forming Food Isolates of Bacillus cereus Genome sequencing.</title>
        <authorList>
            <person name="Krawcyk A.O."/>
            <person name="de Jong A."/>
            <person name="Eijlander R.T."/>
            <person name="Berendsen E.M."/>
            <person name="Holsappel S."/>
            <person name="Wells-Bennik M."/>
            <person name="Kuipers O.P."/>
        </authorList>
    </citation>
    <scope>NUCLEOTIDE SEQUENCE [LARGE SCALE GENOMIC DNA]</scope>
    <source>
        <strain evidence="2 3">B4077</strain>
    </source>
</reference>
<dbReference type="Pfam" id="PF06114">
    <property type="entry name" value="Peptidase_M78"/>
    <property type="match status" value="1"/>
</dbReference>
<name>A0A0G8ED97_BACCE</name>
<evidence type="ECO:0000259" key="1">
    <source>
        <dbReference type="Pfam" id="PF06114"/>
    </source>
</evidence>
<dbReference type="PATRIC" id="fig|1396.428.peg.2526"/>
<protein>
    <recommendedName>
        <fullName evidence="1">IrrE N-terminal-like domain-containing protein</fullName>
    </recommendedName>
</protein>
<dbReference type="InterPro" id="IPR010359">
    <property type="entry name" value="IrrE_HExxH"/>
</dbReference>
<organism evidence="2 3">
    <name type="scientific">Bacillus cereus</name>
    <dbReference type="NCBI Taxonomy" id="1396"/>
    <lineage>
        <taxon>Bacteria</taxon>
        <taxon>Bacillati</taxon>
        <taxon>Bacillota</taxon>
        <taxon>Bacilli</taxon>
        <taxon>Bacillales</taxon>
        <taxon>Bacillaceae</taxon>
        <taxon>Bacillus</taxon>
        <taxon>Bacillus cereus group</taxon>
    </lineage>
</organism>
<accession>A0A0G8ED97</accession>
<dbReference type="Proteomes" id="UP000035214">
    <property type="component" value="Unassembled WGS sequence"/>
</dbReference>
<evidence type="ECO:0000313" key="3">
    <source>
        <dbReference type="Proteomes" id="UP000035214"/>
    </source>
</evidence>
<dbReference type="EMBL" id="LCYI01000062">
    <property type="protein sequence ID" value="KLA22228.1"/>
    <property type="molecule type" value="Genomic_DNA"/>
</dbReference>
<dbReference type="RefSeq" id="WP_046956836.1">
    <property type="nucleotide sequence ID" value="NZ_LCYI01000062.1"/>
</dbReference>
<feature type="domain" description="IrrE N-terminal-like" evidence="1">
    <location>
        <begin position="60"/>
        <end position="172"/>
    </location>
</feature>
<gene>
    <name evidence="2" type="ORF">B4077_3174</name>
</gene>
<dbReference type="Gene3D" id="1.10.10.2910">
    <property type="match status" value="1"/>
</dbReference>
<evidence type="ECO:0000313" key="2">
    <source>
        <dbReference type="EMBL" id="KLA22228.1"/>
    </source>
</evidence>
<comment type="caution">
    <text evidence="2">The sequence shown here is derived from an EMBL/GenBank/DDBJ whole genome shotgun (WGS) entry which is preliminary data.</text>
</comment>